<dbReference type="SUPFAM" id="SSF52518">
    <property type="entry name" value="Thiamin diphosphate-binding fold (THDP-binding)"/>
    <property type="match status" value="2"/>
</dbReference>
<dbReference type="InterPro" id="IPR005475">
    <property type="entry name" value="Transketolase-like_Pyr-bd"/>
</dbReference>
<comment type="cofactor">
    <cofactor evidence="1">
        <name>thiamine diphosphate</name>
        <dbReference type="ChEBI" id="CHEBI:58937"/>
    </cofactor>
</comment>
<dbReference type="InterPro" id="IPR001017">
    <property type="entry name" value="DH_E1"/>
</dbReference>
<accession>A0A381PAG7</accession>
<proteinExistence type="predicted"/>
<evidence type="ECO:0000256" key="2">
    <source>
        <dbReference type="ARBA" id="ARBA00012277"/>
    </source>
</evidence>
<gene>
    <name evidence="5" type="ORF">METZ01_LOCUS15347</name>
</gene>
<dbReference type="CDD" id="cd02000">
    <property type="entry name" value="TPP_E1_PDC_ADC_BCADC"/>
    <property type="match status" value="1"/>
</dbReference>
<dbReference type="SMART" id="SM00861">
    <property type="entry name" value="Transket_pyr"/>
    <property type="match status" value="1"/>
</dbReference>
<name>A0A381PAG7_9ZZZZ</name>
<reference evidence="5" key="1">
    <citation type="submission" date="2018-05" db="EMBL/GenBank/DDBJ databases">
        <authorList>
            <person name="Lanie J.A."/>
            <person name="Ng W.-L."/>
            <person name="Kazmierczak K.M."/>
            <person name="Andrzejewski T.M."/>
            <person name="Davidsen T.M."/>
            <person name="Wayne K.J."/>
            <person name="Tettelin H."/>
            <person name="Glass J.I."/>
            <person name="Rusch D."/>
            <person name="Podicherti R."/>
            <person name="Tsui H.-C.T."/>
            <person name="Winkler M.E."/>
        </authorList>
    </citation>
    <scope>NUCLEOTIDE SEQUENCE</scope>
</reference>
<dbReference type="EC" id="1.2.4.4" evidence="2"/>
<dbReference type="Gene3D" id="3.40.50.920">
    <property type="match status" value="1"/>
</dbReference>
<evidence type="ECO:0000256" key="1">
    <source>
        <dbReference type="ARBA" id="ARBA00001964"/>
    </source>
</evidence>
<dbReference type="AlphaFoldDB" id="A0A381PAG7"/>
<dbReference type="Pfam" id="PF02780">
    <property type="entry name" value="Transketolase_C"/>
    <property type="match status" value="1"/>
</dbReference>
<dbReference type="FunFam" id="3.40.50.920:FF:000001">
    <property type="entry name" value="Pyruvate dehydrogenase E1 beta subunit"/>
    <property type="match status" value="1"/>
</dbReference>
<protein>
    <recommendedName>
        <fullName evidence="2">3-methyl-2-oxobutanoate dehydrogenase (2-methylpropanoyl-transferring)</fullName>
        <ecNumber evidence="2">1.2.4.4</ecNumber>
    </recommendedName>
</protein>
<dbReference type="GO" id="GO:0009083">
    <property type="term" value="P:branched-chain amino acid catabolic process"/>
    <property type="evidence" value="ECO:0007669"/>
    <property type="project" value="TreeGrafter"/>
</dbReference>
<dbReference type="Gene3D" id="3.40.50.970">
    <property type="match status" value="2"/>
</dbReference>
<dbReference type="Pfam" id="PF02779">
    <property type="entry name" value="Transket_pyr"/>
    <property type="match status" value="1"/>
</dbReference>
<evidence type="ECO:0000259" key="4">
    <source>
        <dbReference type="SMART" id="SM00861"/>
    </source>
</evidence>
<organism evidence="5">
    <name type="scientific">marine metagenome</name>
    <dbReference type="NCBI Taxonomy" id="408172"/>
    <lineage>
        <taxon>unclassified sequences</taxon>
        <taxon>metagenomes</taxon>
        <taxon>ecological metagenomes</taxon>
    </lineage>
</organism>
<dbReference type="GO" id="GO:0003863">
    <property type="term" value="F:branched-chain 2-oxo acid dehydrogenase activity"/>
    <property type="evidence" value="ECO:0007669"/>
    <property type="project" value="UniProtKB-EC"/>
</dbReference>
<dbReference type="InterPro" id="IPR009014">
    <property type="entry name" value="Transketo_C/PFOR_II"/>
</dbReference>
<dbReference type="SUPFAM" id="SSF52922">
    <property type="entry name" value="TK C-terminal domain-like"/>
    <property type="match status" value="1"/>
</dbReference>
<keyword evidence="3" id="KW-0560">Oxidoreductase</keyword>
<sequence length="667" mass="74562">MARLHGFTKQQILDVYHTMVLARKLDDKMMTMLKQGKAFFHMGCSGHEAAQLAAANVMKGGEDWSYPYYRDGAYCLGLGMTAKEQLLSFLARDADPNSGGRQMPMHYGHKALRVVSQSSPTGTQFLQAVGCALTRKMEKSREIIYVSAGEGTTSQGDFHEALNWASRAKAPIIFHIEDNEYAISTHRSDQTAGSVYSMVNGYKNLSRYDVDGTNFFETNLAFKQAAERARRGKGPTVIISNVVRLVPHSSSDDQRKYRTTEALEEDQKQDPIRILENECLEEKFFTENDIEKINNEVKTHVDQDAEWAERQDHPAIENALTHVYSANGHTAETDFVPIAEKIVLVDAINHALHEEMEYNDKMVIYGQDVADPKGGVFTATRGLSTDFGTERVFNSPLAESSIIGTAVGMAVTGYKPVVEIQFGDYIWPAMMQLRNEVVTMRYRSKNAWNCPFVIRVPVGGYIHGALCHSQSIDGYFIHMPGIYIAYPSTARDAKGLLKMACRMDDPILFLEHKGLYRQGFSATEEPDENYLLPFGKARVVMEGDELTVITWGAMVQKSLDAIRECNLPSGSVDVLDLRTLNPLDIDSIEISLSKTGKVILVYEDNLTNGPGAEISALIVDKFFELLDGPVRRVASKDCPVPYNWHLEEQVLPQTADISEAIMELLEY</sequence>
<dbReference type="EMBL" id="UINC01000874">
    <property type="protein sequence ID" value="SUZ62493.1"/>
    <property type="molecule type" value="Genomic_DNA"/>
</dbReference>
<feature type="domain" description="Transketolase-like pyrimidine-binding" evidence="4">
    <location>
        <begin position="342"/>
        <end position="518"/>
    </location>
</feature>
<evidence type="ECO:0000256" key="3">
    <source>
        <dbReference type="ARBA" id="ARBA00023002"/>
    </source>
</evidence>
<dbReference type="InterPro" id="IPR029061">
    <property type="entry name" value="THDP-binding"/>
</dbReference>
<dbReference type="Pfam" id="PF00676">
    <property type="entry name" value="E1_dh"/>
    <property type="match status" value="1"/>
</dbReference>
<dbReference type="PANTHER" id="PTHR42980:SF1">
    <property type="entry name" value="2-OXOISOVALERATE DEHYDROGENASE SUBUNIT BETA, MITOCHONDRIAL"/>
    <property type="match status" value="1"/>
</dbReference>
<dbReference type="CDD" id="cd07036">
    <property type="entry name" value="TPP_PYR_E1-PDHc-beta_like"/>
    <property type="match status" value="1"/>
</dbReference>
<dbReference type="PANTHER" id="PTHR42980">
    <property type="entry name" value="2-OXOISOVALERATE DEHYDROGENASE SUBUNIT BETA-RELATED"/>
    <property type="match status" value="1"/>
</dbReference>
<evidence type="ECO:0000313" key="5">
    <source>
        <dbReference type="EMBL" id="SUZ62493.1"/>
    </source>
</evidence>
<dbReference type="GO" id="GO:0007584">
    <property type="term" value="P:response to nutrient"/>
    <property type="evidence" value="ECO:0007669"/>
    <property type="project" value="TreeGrafter"/>
</dbReference>
<dbReference type="InterPro" id="IPR033248">
    <property type="entry name" value="Transketolase_C"/>
</dbReference>
<dbReference type="FunFam" id="3.40.50.970:FF:000001">
    <property type="entry name" value="Pyruvate dehydrogenase E1 beta subunit"/>
    <property type="match status" value="1"/>
</dbReference>